<accession>A0A9P6D1Q8</accession>
<feature type="non-terminal residue" evidence="2">
    <location>
        <position position="440"/>
    </location>
</feature>
<sequence length="440" mass="47710">MGSVPPERRAQAPSRITGDWRVSLDHNPVNIWDPAGALTTASAERDEGLEAGGEEGGKLVAILRQGAVEIRVHENAIEGRGDEAVCKGGGVIGVRDVLGDDKGFLATLTNPNICIQHQGKGTVTTSPMLLPNSVTNSRTSRYHYISQAVAEVHPLLIFMMYRDLLHNDSKSSTPSLYFVLANSPPQALVAFDVGGLGRNLLAKIKRSDFPSIHPYIPTEFYSRVDKNRTQQQKIRKRLEDACRASFARPSLTISPPPQRRQWYETWLLCFYILNTTPSTEIGYAVDTAGAGGASSSTGLPPPPSLQEEQGAAEQLQRLPLLLPDPLIVQMQVPGAVQATTTVVSEAADVVDDGGHLGSAWTVTLRLSLTTSGNADGALTLQFLEARAGENRWEAWTEASRFKFNAESTSWESGKSVLRVLELYEFLSNCANTGVVSSLTE</sequence>
<evidence type="ECO:0000313" key="3">
    <source>
        <dbReference type="Proteomes" id="UP000807025"/>
    </source>
</evidence>
<proteinExistence type="predicted"/>
<feature type="region of interest" description="Disordered" evidence="1">
    <location>
        <begin position="290"/>
        <end position="310"/>
    </location>
</feature>
<name>A0A9P6D1Q8_PLEER</name>
<dbReference type="OrthoDB" id="10656648at2759"/>
<dbReference type="AlphaFoldDB" id="A0A9P6D1Q8"/>
<evidence type="ECO:0000313" key="2">
    <source>
        <dbReference type="EMBL" id="KAF9489066.1"/>
    </source>
</evidence>
<evidence type="ECO:0000256" key="1">
    <source>
        <dbReference type="SAM" id="MobiDB-lite"/>
    </source>
</evidence>
<gene>
    <name evidence="2" type="ORF">BDN71DRAFT_1499217</name>
</gene>
<protein>
    <submittedName>
        <fullName evidence="2">Uncharacterized protein</fullName>
    </submittedName>
</protein>
<organism evidence="2 3">
    <name type="scientific">Pleurotus eryngii</name>
    <name type="common">Boletus of the steppes</name>
    <dbReference type="NCBI Taxonomy" id="5323"/>
    <lineage>
        <taxon>Eukaryota</taxon>
        <taxon>Fungi</taxon>
        <taxon>Dikarya</taxon>
        <taxon>Basidiomycota</taxon>
        <taxon>Agaricomycotina</taxon>
        <taxon>Agaricomycetes</taxon>
        <taxon>Agaricomycetidae</taxon>
        <taxon>Agaricales</taxon>
        <taxon>Pleurotineae</taxon>
        <taxon>Pleurotaceae</taxon>
        <taxon>Pleurotus</taxon>
    </lineage>
</organism>
<dbReference type="Proteomes" id="UP000807025">
    <property type="component" value="Unassembled WGS sequence"/>
</dbReference>
<dbReference type="EMBL" id="MU154684">
    <property type="protein sequence ID" value="KAF9489066.1"/>
    <property type="molecule type" value="Genomic_DNA"/>
</dbReference>
<reference evidence="2" key="1">
    <citation type="submission" date="2020-11" db="EMBL/GenBank/DDBJ databases">
        <authorList>
            <consortium name="DOE Joint Genome Institute"/>
            <person name="Ahrendt S."/>
            <person name="Riley R."/>
            <person name="Andreopoulos W."/>
            <person name="Labutti K."/>
            <person name="Pangilinan J."/>
            <person name="Ruiz-Duenas F.J."/>
            <person name="Barrasa J.M."/>
            <person name="Sanchez-Garcia M."/>
            <person name="Camarero S."/>
            <person name="Miyauchi S."/>
            <person name="Serrano A."/>
            <person name="Linde D."/>
            <person name="Babiker R."/>
            <person name="Drula E."/>
            <person name="Ayuso-Fernandez I."/>
            <person name="Pacheco R."/>
            <person name="Padilla G."/>
            <person name="Ferreira P."/>
            <person name="Barriuso J."/>
            <person name="Kellner H."/>
            <person name="Castanera R."/>
            <person name="Alfaro M."/>
            <person name="Ramirez L."/>
            <person name="Pisabarro A.G."/>
            <person name="Kuo A."/>
            <person name="Tritt A."/>
            <person name="Lipzen A."/>
            <person name="He G."/>
            <person name="Yan M."/>
            <person name="Ng V."/>
            <person name="Cullen D."/>
            <person name="Martin F."/>
            <person name="Rosso M.-N."/>
            <person name="Henrissat B."/>
            <person name="Hibbett D."/>
            <person name="Martinez A.T."/>
            <person name="Grigoriev I.V."/>
        </authorList>
    </citation>
    <scope>NUCLEOTIDE SEQUENCE</scope>
    <source>
        <strain evidence="2">ATCC 90797</strain>
    </source>
</reference>
<comment type="caution">
    <text evidence="2">The sequence shown here is derived from an EMBL/GenBank/DDBJ whole genome shotgun (WGS) entry which is preliminary data.</text>
</comment>
<keyword evidence="3" id="KW-1185">Reference proteome</keyword>